<organism evidence="1 2">
    <name type="scientific">Candidatus Collierbacteria bacterium GW2011_GWA2_46_26</name>
    <dbReference type="NCBI Taxonomy" id="1618381"/>
    <lineage>
        <taxon>Bacteria</taxon>
        <taxon>Candidatus Collieribacteriota</taxon>
    </lineage>
</organism>
<gene>
    <name evidence="1" type="ORF">UX47_C0010G0017</name>
</gene>
<protein>
    <submittedName>
        <fullName evidence="1">Uncharacterized protein</fullName>
    </submittedName>
</protein>
<evidence type="ECO:0000313" key="1">
    <source>
        <dbReference type="EMBL" id="KKU32501.1"/>
    </source>
</evidence>
<evidence type="ECO:0000313" key="2">
    <source>
        <dbReference type="Proteomes" id="UP000034794"/>
    </source>
</evidence>
<dbReference type="Proteomes" id="UP000034794">
    <property type="component" value="Unassembled WGS sequence"/>
</dbReference>
<reference evidence="1 2" key="1">
    <citation type="journal article" date="2015" name="Nature">
        <title>rRNA introns, odd ribosomes, and small enigmatic genomes across a large radiation of phyla.</title>
        <authorList>
            <person name="Brown C.T."/>
            <person name="Hug L.A."/>
            <person name="Thomas B.C."/>
            <person name="Sharon I."/>
            <person name="Castelle C.J."/>
            <person name="Singh A."/>
            <person name="Wilkins M.J."/>
            <person name="Williams K.H."/>
            <person name="Banfield J.F."/>
        </authorList>
    </citation>
    <scope>NUCLEOTIDE SEQUENCE [LARGE SCALE GENOMIC DNA]</scope>
</reference>
<dbReference type="EMBL" id="LCMI01000010">
    <property type="protein sequence ID" value="KKU32501.1"/>
    <property type="molecule type" value="Genomic_DNA"/>
</dbReference>
<comment type="caution">
    <text evidence="1">The sequence shown here is derived from an EMBL/GenBank/DDBJ whole genome shotgun (WGS) entry which is preliminary data.</text>
</comment>
<name>A0A0G1PIA5_9BACT</name>
<accession>A0A0G1PIA5</accession>
<proteinExistence type="predicted"/>
<dbReference type="AlphaFoldDB" id="A0A0G1PIA5"/>
<sequence length="67" mass="7827">METERKRLEEQLKRAQLKLDQAMKEQGEACGENCDWHDNNAYDLAVSLTETYQALVDSLKKQIKELK</sequence>